<comment type="caution">
    <text evidence="2">The sequence shown here is derived from an EMBL/GenBank/DDBJ whole genome shotgun (WGS) entry which is preliminary data.</text>
</comment>
<organism evidence="2 3">
    <name type="scientific">Brassica cretica</name>
    <name type="common">Mustard</name>
    <dbReference type="NCBI Taxonomy" id="69181"/>
    <lineage>
        <taxon>Eukaryota</taxon>
        <taxon>Viridiplantae</taxon>
        <taxon>Streptophyta</taxon>
        <taxon>Embryophyta</taxon>
        <taxon>Tracheophyta</taxon>
        <taxon>Spermatophyta</taxon>
        <taxon>Magnoliopsida</taxon>
        <taxon>eudicotyledons</taxon>
        <taxon>Gunneridae</taxon>
        <taxon>Pentapetalae</taxon>
        <taxon>rosids</taxon>
        <taxon>malvids</taxon>
        <taxon>Brassicales</taxon>
        <taxon>Brassicaceae</taxon>
        <taxon>Brassiceae</taxon>
        <taxon>Brassica</taxon>
    </lineage>
</organism>
<sequence length="134" mass="15501">MAPSQRCHRDRLTVSLWNIPQEGTRDEKGSVKRRCGLGRPPTSEDGNASNPPSVRRRRDQQRKIGPCKIKGKSSLKREVSQKDTYLQKKKLEYPSEHPDLPLRIKHSGLLFINRQSSRLHRLQDATRSPELLHF</sequence>
<reference evidence="2" key="1">
    <citation type="submission" date="2019-12" db="EMBL/GenBank/DDBJ databases">
        <title>Genome sequencing and annotation of Brassica cretica.</title>
        <authorList>
            <person name="Studholme D.J."/>
            <person name="Sarris P."/>
        </authorList>
    </citation>
    <scope>NUCLEOTIDE SEQUENCE</scope>
    <source>
        <strain evidence="2">PFS-109/04</strain>
        <tissue evidence="2">Leaf</tissue>
    </source>
</reference>
<evidence type="ECO:0000313" key="2">
    <source>
        <dbReference type="EMBL" id="KAF3538182.1"/>
    </source>
</evidence>
<gene>
    <name evidence="2" type="ORF">F2Q69_00022571</name>
</gene>
<proteinExistence type="predicted"/>
<dbReference type="EMBL" id="QGKX02001290">
    <property type="protein sequence ID" value="KAF3538182.1"/>
    <property type="molecule type" value="Genomic_DNA"/>
</dbReference>
<feature type="region of interest" description="Disordered" evidence="1">
    <location>
        <begin position="18"/>
        <end position="82"/>
    </location>
</feature>
<evidence type="ECO:0000313" key="3">
    <source>
        <dbReference type="Proteomes" id="UP000712600"/>
    </source>
</evidence>
<dbReference type="Proteomes" id="UP000712600">
    <property type="component" value="Unassembled WGS sequence"/>
</dbReference>
<evidence type="ECO:0000256" key="1">
    <source>
        <dbReference type="SAM" id="MobiDB-lite"/>
    </source>
</evidence>
<protein>
    <submittedName>
        <fullName evidence="2">Uncharacterized protein</fullName>
    </submittedName>
</protein>
<name>A0A8S9QEQ4_BRACR</name>
<dbReference type="AlphaFoldDB" id="A0A8S9QEQ4"/>
<accession>A0A8S9QEQ4</accession>